<gene>
    <name evidence="4" type="ORF">SAMN02910350_00841</name>
</gene>
<evidence type="ECO:0000256" key="1">
    <source>
        <dbReference type="SAM" id="Phobius"/>
    </source>
</evidence>
<evidence type="ECO:0000313" key="4">
    <source>
        <dbReference type="EMBL" id="SCZ77524.1"/>
    </source>
</evidence>
<organism evidence="4 5">
    <name type="scientific">Pseudobutyrivibrio xylanivorans</name>
    <dbReference type="NCBI Taxonomy" id="185007"/>
    <lineage>
        <taxon>Bacteria</taxon>
        <taxon>Bacillati</taxon>
        <taxon>Bacillota</taxon>
        <taxon>Clostridia</taxon>
        <taxon>Lachnospirales</taxon>
        <taxon>Lachnospiraceae</taxon>
        <taxon>Pseudobutyrivibrio</taxon>
    </lineage>
</organism>
<proteinExistence type="predicted"/>
<dbReference type="InterPro" id="IPR003607">
    <property type="entry name" value="HD/PDEase_dom"/>
</dbReference>
<feature type="transmembrane region" description="Helical" evidence="1">
    <location>
        <begin position="112"/>
        <end position="138"/>
    </location>
</feature>
<dbReference type="PANTHER" id="PTHR43155">
    <property type="entry name" value="CYCLIC DI-GMP PHOSPHODIESTERASE PA4108-RELATED"/>
    <property type="match status" value="1"/>
</dbReference>
<protein>
    <submittedName>
        <fullName evidence="4">HD domain-containing protein</fullName>
    </submittedName>
</protein>
<feature type="transmembrane region" description="Helical" evidence="1">
    <location>
        <begin position="12"/>
        <end position="33"/>
    </location>
</feature>
<dbReference type="EMBL" id="FMWK01000003">
    <property type="protein sequence ID" value="SCZ77524.1"/>
    <property type="molecule type" value="Genomic_DNA"/>
</dbReference>
<feature type="transmembrane region" description="Helical" evidence="1">
    <location>
        <begin position="178"/>
        <end position="199"/>
    </location>
</feature>
<dbReference type="SUPFAM" id="SSF109604">
    <property type="entry name" value="HD-domain/PDEase-like"/>
    <property type="match status" value="1"/>
</dbReference>
<accession>A0A1G5RTV9</accession>
<dbReference type="InterPro" id="IPR006674">
    <property type="entry name" value="HD_domain"/>
</dbReference>
<feature type="domain" description="HD-GYP" evidence="3">
    <location>
        <begin position="247"/>
        <end position="442"/>
    </location>
</feature>
<evidence type="ECO:0000313" key="5">
    <source>
        <dbReference type="Proteomes" id="UP000199428"/>
    </source>
</evidence>
<dbReference type="Gene3D" id="1.10.3210.10">
    <property type="entry name" value="Hypothetical protein af1432"/>
    <property type="match status" value="1"/>
</dbReference>
<dbReference type="CDD" id="cd00077">
    <property type="entry name" value="HDc"/>
    <property type="match status" value="1"/>
</dbReference>
<sequence length="789" mass="90271">MYNIIRANQLDIMLVLSIISLCFTLLLFITKFLERRRKHILIFMLLVATLLMIFDRMAYIYAGQPGPTAYLMVRVSNFFVYLLTPCAVLGFGWYLENIIMREGRLKKIPKRLTIVSIACFIDMSVVVLSQFTGLFYYFDESNNYHRGPGFLISYVIPVITPFILLTVLVQYRHFFSKWVYISLIIYIVLPVSMGIIQIYTYGLSITNMAMVVVSISLYVFTYIDINHTVLDVHNHEMRMLEEEKKSVKRLFDQTATAFMYAVEKRDEYSIGHSSRVARLARKIAMVMGKTEEECDEIYYAALMHNVGLVGIPDSLLDQKEQLTDEERKVIESVPELSSEILSSIVEFPYLREAALYSHERYDGSGYPNGLKGKEIPEIARIISVADAYDAMTSRRSYRGPFPLQTIREELIKQSGIRFDPDIAAIMVRLLDQENNEVIKKTPIKVEQEITCKSYRDAATVGIPIVEKITKISFKTSLIEDIAGMFSEPAIVLYDSFDGFFHDTTKGIEAYHYLEYGEVWFDGRVISTSARNMKVQPIQNQEGKISTESFEIIAAKYEDHVKLEINSAKGKFDVILALPDRSKAAYVSITGENCKVYDITVDVTNEIIRESDIPKIVEEDTFINRMESDVANVQIDQYRSAATEAIPLEDRLKLDFHAMSLPSSSLVWHCPYIVLYYSDDQKLFGNNYREYALIKINGEVSGDDGIAENHFTMKKKETFPGWDVWKQKHKSGLECSVSFVRKGNTIDIKTENLGIDIENRTTILDGTKDIYISISGDQVALTDIRISKKI</sequence>
<dbReference type="PROSITE" id="PS51832">
    <property type="entry name" value="HD_GYP"/>
    <property type="match status" value="1"/>
</dbReference>
<keyword evidence="1" id="KW-0812">Transmembrane</keyword>
<feature type="transmembrane region" description="Helical" evidence="1">
    <location>
        <begin position="40"/>
        <end position="59"/>
    </location>
</feature>
<dbReference type="AlphaFoldDB" id="A0A1G5RTV9"/>
<dbReference type="RefSeq" id="WP_090161546.1">
    <property type="nucleotide sequence ID" value="NZ_FMWK01000003.1"/>
</dbReference>
<keyword evidence="1" id="KW-1133">Transmembrane helix</keyword>
<evidence type="ECO:0000259" key="3">
    <source>
        <dbReference type="PROSITE" id="PS51832"/>
    </source>
</evidence>
<dbReference type="SMART" id="SM00471">
    <property type="entry name" value="HDc"/>
    <property type="match status" value="1"/>
</dbReference>
<feature type="transmembrane region" description="Helical" evidence="1">
    <location>
        <begin position="79"/>
        <end position="100"/>
    </location>
</feature>
<dbReference type="PROSITE" id="PS51831">
    <property type="entry name" value="HD"/>
    <property type="match status" value="1"/>
</dbReference>
<dbReference type="Proteomes" id="UP000199428">
    <property type="component" value="Unassembled WGS sequence"/>
</dbReference>
<reference evidence="4 5" key="1">
    <citation type="submission" date="2016-10" db="EMBL/GenBank/DDBJ databases">
        <authorList>
            <person name="de Groot N.N."/>
        </authorList>
    </citation>
    <scope>NUCLEOTIDE SEQUENCE [LARGE SCALE GENOMIC DNA]</scope>
    <source>
        <strain evidence="4 5">DSM 10317</strain>
    </source>
</reference>
<feature type="transmembrane region" description="Helical" evidence="1">
    <location>
        <begin position="150"/>
        <end position="171"/>
    </location>
</feature>
<keyword evidence="1" id="KW-0472">Membrane</keyword>
<dbReference type="PANTHER" id="PTHR43155:SF2">
    <property type="entry name" value="CYCLIC DI-GMP PHOSPHODIESTERASE PA4108"/>
    <property type="match status" value="1"/>
</dbReference>
<evidence type="ECO:0000259" key="2">
    <source>
        <dbReference type="PROSITE" id="PS51831"/>
    </source>
</evidence>
<feature type="domain" description="HD" evidence="2">
    <location>
        <begin position="269"/>
        <end position="391"/>
    </location>
</feature>
<dbReference type="InterPro" id="IPR037522">
    <property type="entry name" value="HD_GYP_dom"/>
</dbReference>
<dbReference type="Pfam" id="PF13487">
    <property type="entry name" value="HD_5"/>
    <property type="match status" value="1"/>
</dbReference>
<name>A0A1G5RTV9_PSEXY</name>